<keyword evidence="2" id="KW-1185">Reference proteome</keyword>
<protein>
    <submittedName>
        <fullName evidence="1">Uncharacterized protein</fullName>
    </submittedName>
</protein>
<name>A0ABX2B0C3_9BACT</name>
<organism evidence="1 2">
    <name type="scientific">Xylanibacter caecicola</name>
    <dbReference type="NCBI Taxonomy" id="2736294"/>
    <lineage>
        <taxon>Bacteria</taxon>
        <taxon>Pseudomonadati</taxon>
        <taxon>Bacteroidota</taxon>
        <taxon>Bacteroidia</taxon>
        <taxon>Bacteroidales</taxon>
        <taxon>Prevotellaceae</taxon>
        <taxon>Xylanibacter</taxon>
    </lineage>
</organism>
<reference evidence="1 2" key="1">
    <citation type="submission" date="2020-05" db="EMBL/GenBank/DDBJ databases">
        <title>Distinct polysaccharide utilization as determinants for interspecies competition between intestinal Prevotella spp.</title>
        <authorList>
            <person name="Galvez E.J.C."/>
            <person name="Iljazovic A."/>
            <person name="Strowig T."/>
        </authorList>
    </citation>
    <scope>NUCLEOTIDE SEQUENCE [LARGE SCALE GENOMIC DNA]</scope>
    <source>
        <strain evidence="1 2">PCHR</strain>
    </source>
</reference>
<accession>A0ABX2B0C3</accession>
<evidence type="ECO:0000313" key="1">
    <source>
        <dbReference type="EMBL" id="NPE24681.1"/>
    </source>
</evidence>
<proteinExistence type="predicted"/>
<dbReference type="EMBL" id="JABKKJ010000004">
    <property type="protein sequence ID" value="NPE24681.1"/>
    <property type="molecule type" value="Genomic_DNA"/>
</dbReference>
<sequence>MKKKNKEMLSRRQFFKKTAYAALPMLGLMMSSCEIFQNALMNSVSNMGSGGGGSYSGSRDYDDGGSYGCGNLCTSTCSNLCTETCKNYCTNTCYHTSV</sequence>
<dbReference type="RefSeq" id="WP_172344176.1">
    <property type="nucleotide sequence ID" value="NZ_CASYYZ010000118.1"/>
</dbReference>
<evidence type="ECO:0000313" key="2">
    <source>
        <dbReference type="Proteomes" id="UP000820977"/>
    </source>
</evidence>
<gene>
    <name evidence="1" type="ORF">HPS54_03970</name>
</gene>
<dbReference type="PROSITE" id="PS51257">
    <property type="entry name" value="PROKAR_LIPOPROTEIN"/>
    <property type="match status" value="1"/>
</dbReference>
<dbReference type="Proteomes" id="UP000820977">
    <property type="component" value="Unassembled WGS sequence"/>
</dbReference>
<comment type="caution">
    <text evidence="1">The sequence shown here is derived from an EMBL/GenBank/DDBJ whole genome shotgun (WGS) entry which is preliminary data.</text>
</comment>